<dbReference type="GO" id="GO:0008757">
    <property type="term" value="F:S-adenosylmethionine-dependent methyltransferase activity"/>
    <property type="evidence" value="ECO:0007669"/>
    <property type="project" value="InterPro"/>
</dbReference>
<dbReference type="InterPro" id="IPR013216">
    <property type="entry name" value="Methyltransf_11"/>
</dbReference>
<name>A0A1F7GBR1_9BACT</name>
<dbReference type="Gene3D" id="3.40.50.150">
    <property type="entry name" value="Vaccinia Virus protein VP39"/>
    <property type="match status" value="1"/>
</dbReference>
<organism evidence="2 3">
    <name type="scientific">Candidatus Roizmanbacteria bacterium RIFCSPHIGHO2_01_FULL_39_12b</name>
    <dbReference type="NCBI Taxonomy" id="1802030"/>
    <lineage>
        <taxon>Bacteria</taxon>
        <taxon>Candidatus Roizmaniibacteriota</taxon>
    </lineage>
</organism>
<evidence type="ECO:0000313" key="2">
    <source>
        <dbReference type="EMBL" id="OGK16284.1"/>
    </source>
</evidence>
<evidence type="ECO:0000259" key="1">
    <source>
        <dbReference type="Pfam" id="PF08241"/>
    </source>
</evidence>
<gene>
    <name evidence="2" type="ORF">A2690_02765</name>
</gene>
<accession>A0A1F7GBR1</accession>
<feature type="domain" description="Methyltransferase type 11" evidence="1">
    <location>
        <begin position="64"/>
        <end position="118"/>
    </location>
</feature>
<dbReference type="Pfam" id="PF08241">
    <property type="entry name" value="Methyltransf_11"/>
    <property type="match status" value="1"/>
</dbReference>
<comment type="caution">
    <text evidence="2">The sequence shown here is derived from an EMBL/GenBank/DDBJ whole genome shotgun (WGS) entry which is preliminary data.</text>
</comment>
<reference evidence="2 3" key="1">
    <citation type="journal article" date="2016" name="Nat. Commun.">
        <title>Thousands of microbial genomes shed light on interconnected biogeochemical processes in an aquifer system.</title>
        <authorList>
            <person name="Anantharaman K."/>
            <person name="Brown C.T."/>
            <person name="Hug L.A."/>
            <person name="Sharon I."/>
            <person name="Castelle C.J."/>
            <person name="Probst A.J."/>
            <person name="Thomas B.C."/>
            <person name="Singh A."/>
            <person name="Wilkins M.J."/>
            <person name="Karaoz U."/>
            <person name="Brodie E.L."/>
            <person name="Williams K.H."/>
            <person name="Hubbard S.S."/>
            <person name="Banfield J.F."/>
        </authorList>
    </citation>
    <scope>NUCLEOTIDE SEQUENCE [LARGE SCALE GENOMIC DNA]</scope>
</reference>
<dbReference type="AlphaFoldDB" id="A0A1F7GBR1"/>
<dbReference type="Proteomes" id="UP000178372">
    <property type="component" value="Unassembled WGS sequence"/>
</dbReference>
<dbReference type="EMBL" id="MFZF01000018">
    <property type="protein sequence ID" value="OGK16284.1"/>
    <property type="molecule type" value="Genomic_DNA"/>
</dbReference>
<proteinExistence type="predicted"/>
<sequence length="200" mass="23432">MAKVKLHLACGPVYLKGYINIDAKGMLAADNPVLTSQNATNLVNYYKKPYVKRILGHDKRGKIVVDIQANVLSLPMFKDDSVDEIIHVNLIDHLRFQDLPKALSEWRRILKLGGKLIVDVGDVRSSARLLLMAKTREEIEWALRLIYCHSRDRYDSHHWGYFPRYLTMIMKEYDFLHVWTKHNYIKHIYPNFQCCFVKKG</sequence>
<evidence type="ECO:0000313" key="3">
    <source>
        <dbReference type="Proteomes" id="UP000178372"/>
    </source>
</evidence>
<dbReference type="SUPFAM" id="SSF53335">
    <property type="entry name" value="S-adenosyl-L-methionine-dependent methyltransferases"/>
    <property type="match status" value="1"/>
</dbReference>
<dbReference type="CDD" id="cd02440">
    <property type="entry name" value="AdoMet_MTases"/>
    <property type="match status" value="1"/>
</dbReference>
<protein>
    <recommendedName>
        <fullName evidence="1">Methyltransferase type 11 domain-containing protein</fullName>
    </recommendedName>
</protein>
<dbReference type="InterPro" id="IPR029063">
    <property type="entry name" value="SAM-dependent_MTases_sf"/>
</dbReference>